<dbReference type="EMBL" id="JACIIK010000002">
    <property type="protein sequence ID" value="MBB6200294.1"/>
    <property type="molecule type" value="Genomic_DNA"/>
</dbReference>
<dbReference type="EMBL" id="CP010027">
    <property type="protein sequence ID" value="AJZ62902.1"/>
    <property type="molecule type" value="Genomic_DNA"/>
</dbReference>
<accession>A0AAW3UPB7</accession>
<dbReference type="Proteomes" id="UP000032614">
    <property type="component" value="Chromosome 2"/>
</dbReference>
<reference evidence="2 4" key="2">
    <citation type="submission" date="2020-08" db="EMBL/GenBank/DDBJ databases">
        <title>Genomic Encyclopedia of Type Strains, Phase IV (KMG-V): Genome sequencing to study the core and pangenomes of soil and plant-associated prokaryotes.</title>
        <authorList>
            <person name="Whitman W."/>
        </authorList>
    </citation>
    <scope>NUCLEOTIDE SEQUENCE [LARGE SCALE GENOMIC DNA]</scope>
    <source>
        <strain evidence="2 4">SEMIA 4013</strain>
    </source>
</reference>
<organism evidence="2 4">
    <name type="scientific">Paraburkholderia fungorum</name>
    <dbReference type="NCBI Taxonomy" id="134537"/>
    <lineage>
        <taxon>Bacteria</taxon>
        <taxon>Pseudomonadati</taxon>
        <taxon>Pseudomonadota</taxon>
        <taxon>Betaproteobacteria</taxon>
        <taxon>Burkholderiales</taxon>
        <taxon>Burkholderiaceae</taxon>
        <taxon>Paraburkholderia</taxon>
    </lineage>
</organism>
<dbReference type="AlphaFoldDB" id="A0AAW3UPB7"/>
<sequence>MASRRDKQSDILQFLSARSRRIRIDVTLMNSLYIRIISVRWFPGYD</sequence>
<reference evidence="1 3" key="1">
    <citation type="journal article" date="2015" name="Genome Announc.">
        <title>Complete genome sequences for 59 burkholderia isolates, both pathogenic and near neighbor.</title>
        <authorList>
            <person name="Johnson S.L."/>
            <person name="Bishop-Lilly K.A."/>
            <person name="Ladner J.T."/>
            <person name="Daligault H.E."/>
            <person name="Davenport K.W."/>
            <person name="Jaissle J."/>
            <person name="Frey K.G."/>
            <person name="Koroleva G.I."/>
            <person name="Bruce D.C."/>
            <person name="Coyne S.R."/>
            <person name="Broomall S.M."/>
            <person name="Li P.E."/>
            <person name="Teshima H."/>
            <person name="Gibbons H.S."/>
            <person name="Palacios G.F."/>
            <person name="Rosenzweig C.N."/>
            <person name="Redden C.L."/>
            <person name="Xu Y."/>
            <person name="Minogue T.D."/>
            <person name="Chain P.S."/>
        </authorList>
    </citation>
    <scope>NUCLEOTIDE SEQUENCE [LARGE SCALE GENOMIC DNA]</scope>
    <source>
        <strain evidence="1 3">ATCC BAA-463</strain>
    </source>
</reference>
<gene>
    <name evidence="2" type="ORF">GGD69_001140</name>
    <name evidence="1" type="ORF">OI25_4957</name>
</gene>
<dbReference type="KEGG" id="bfn:OI25_4957"/>
<dbReference type="Proteomes" id="UP000518681">
    <property type="component" value="Unassembled WGS sequence"/>
</dbReference>
<proteinExistence type="predicted"/>
<evidence type="ECO:0000313" key="2">
    <source>
        <dbReference type="EMBL" id="MBB6200294.1"/>
    </source>
</evidence>
<protein>
    <submittedName>
        <fullName evidence="2">Uncharacterized protein</fullName>
    </submittedName>
</protein>
<evidence type="ECO:0000313" key="4">
    <source>
        <dbReference type="Proteomes" id="UP000518681"/>
    </source>
</evidence>
<evidence type="ECO:0000313" key="3">
    <source>
        <dbReference type="Proteomes" id="UP000032614"/>
    </source>
</evidence>
<name>A0AAW3UPB7_9BURK</name>
<evidence type="ECO:0000313" key="1">
    <source>
        <dbReference type="EMBL" id="AJZ62902.1"/>
    </source>
</evidence>